<sequence>MSRVRTPFFFLLALPILAVLASCGVTADDTAATVDGKTVSIETVNALARDEVFGAPGASTANDSVLPGEQARAALLLAVQATAWASELERFGGSLSAQAEDQANQQIDAQLGQQGAPSQISATARAVLVKFLAAQTLLGERFQSIQESSTEDLRLLYDRLPIARELTCMTVASADPEVQVAVLKQLESGALLEELPGVFPEVNIVATSRDCIPTALLSGLIQQAVVGAELGVTTAPVTATDSQGNPITYLIRVDERKVVPFEEAVPGLLKLISQGPDTWVQLVVASAQINPRYGSEVGFGPSGQAAVLPPPAPELPGGGLLDPRVIQATNTP</sequence>
<reference evidence="1" key="1">
    <citation type="submission" date="2020-05" db="EMBL/GenBank/DDBJ databases">
        <authorList>
            <person name="Chiriac C."/>
            <person name="Salcher M."/>
            <person name="Ghai R."/>
            <person name="Kavagutti S V."/>
        </authorList>
    </citation>
    <scope>NUCLEOTIDE SEQUENCE</scope>
</reference>
<accession>A0A6J6ND26</accession>
<dbReference type="EMBL" id="CAFBOG010000012">
    <property type="protein sequence ID" value="CAB4969480.1"/>
    <property type="molecule type" value="Genomic_DNA"/>
</dbReference>
<dbReference type="EMBL" id="CAFBQW010000005">
    <property type="protein sequence ID" value="CAB5059809.1"/>
    <property type="molecule type" value="Genomic_DNA"/>
</dbReference>
<dbReference type="AlphaFoldDB" id="A0A6J6ND26"/>
<dbReference type="PROSITE" id="PS51257">
    <property type="entry name" value="PROKAR_LIPOPROTEIN"/>
    <property type="match status" value="1"/>
</dbReference>
<organism evidence="1">
    <name type="scientific">freshwater metagenome</name>
    <dbReference type="NCBI Taxonomy" id="449393"/>
    <lineage>
        <taxon>unclassified sequences</taxon>
        <taxon>metagenomes</taxon>
        <taxon>ecological metagenomes</taxon>
    </lineage>
</organism>
<evidence type="ECO:0000313" key="1">
    <source>
        <dbReference type="EMBL" id="CAB4684056.1"/>
    </source>
</evidence>
<gene>
    <name evidence="1" type="ORF">UFOPK2582_00010</name>
    <name evidence="2" type="ORF">UFOPK3914_00244</name>
    <name evidence="3" type="ORF">UFOPK4354_00086</name>
</gene>
<evidence type="ECO:0000313" key="2">
    <source>
        <dbReference type="EMBL" id="CAB4969480.1"/>
    </source>
</evidence>
<dbReference type="EMBL" id="CAEZXS010000001">
    <property type="protein sequence ID" value="CAB4684056.1"/>
    <property type="molecule type" value="Genomic_DNA"/>
</dbReference>
<name>A0A6J6ND26_9ZZZZ</name>
<protein>
    <submittedName>
        <fullName evidence="1">Unannotated protein</fullName>
    </submittedName>
</protein>
<proteinExistence type="predicted"/>
<evidence type="ECO:0000313" key="3">
    <source>
        <dbReference type="EMBL" id="CAB5059809.1"/>
    </source>
</evidence>